<proteinExistence type="predicted"/>
<gene>
    <name evidence="2" type="ORF">PAC_11112</name>
</gene>
<dbReference type="Proteomes" id="UP000184330">
    <property type="component" value="Unassembled WGS sequence"/>
</dbReference>
<reference evidence="2 3" key="1">
    <citation type="submission" date="2016-03" db="EMBL/GenBank/DDBJ databases">
        <authorList>
            <person name="Ploux O."/>
        </authorList>
    </citation>
    <scope>NUCLEOTIDE SEQUENCE [LARGE SCALE GENOMIC DNA]</scope>
    <source>
        <strain evidence="2 3">UAMH 11012</strain>
    </source>
</reference>
<feature type="region of interest" description="Disordered" evidence="1">
    <location>
        <begin position="1"/>
        <end position="48"/>
    </location>
</feature>
<evidence type="ECO:0000256" key="1">
    <source>
        <dbReference type="SAM" id="MobiDB-lite"/>
    </source>
</evidence>
<keyword evidence="3" id="KW-1185">Reference proteome</keyword>
<dbReference type="AlphaFoldDB" id="A0A1L7X878"/>
<sequence length="78" mass="8460">MAVRKKKLKTANAKLSRLDDSDQLSKCLPPQHGGVNSVPGKPSEAEKTGPKFEAYAETIIESRPDGSKPPVRNLGRTM</sequence>
<evidence type="ECO:0000313" key="3">
    <source>
        <dbReference type="Proteomes" id="UP000184330"/>
    </source>
</evidence>
<dbReference type="EMBL" id="FJOG01000017">
    <property type="protein sequence ID" value="CZR61216.1"/>
    <property type="molecule type" value="Genomic_DNA"/>
</dbReference>
<protein>
    <submittedName>
        <fullName evidence="2">Uncharacterized protein</fullName>
    </submittedName>
</protein>
<organism evidence="2 3">
    <name type="scientific">Phialocephala subalpina</name>
    <dbReference type="NCBI Taxonomy" id="576137"/>
    <lineage>
        <taxon>Eukaryota</taxon>
        <taxon>Fungi</taxon>
        <taxon>Dikarya</taxon>
        <taxon>Ascomycota</taxon>
        <taxon>Pezizomycotina</taxon>
        <taxon>Leotiomycetes</taxon>
        <taxon>Helotiales</taxon>
        <taxon>Mollisiaceae</taxon>
        <taxon>Phialocephala</taxon>
        <taxon>Phialocephala fortinii species complex</taxon>
    </lineage>
</organism>
<name>A0A1L7X878_9HELO</name>
<accession>A0A1L7X878</accession>
<evidence type="ECO:0000313" key="2">
    <source>
        <dbReference type="EMBL" id="CZR61216.1"/>
    </source>
</evidence>